<feature type="compositionally biased region" description="Polar residues" evidence="1">
    <location>
        <begin position="68"/>
        <end position="78"/>
    </location>
</feature>
<proteinExistence type="predicted"/>
<organism evidence="2 3">
    <name type="scientific">Ananas comosus</name>
    <name type="common">Pineapple</name>
    <name type="synonym">Ananas ananas</name>
    <dbReference type="NCBI Taxonomy" id="4615"/>
    <lineage>
        <taxon>Eukaryota</taxon>
        <taxon>Viridiplantae</taxon>
        <taxon>Streptophyta</taxon>
        <taxon>Embryophyta</taxon>
        <taxon>Tracheophyta</taxon>
        <taxon>Spermatophyta</taxon>
        <taxon>Magnoliopsida</taxon>
        <taxon>Liliopsida</taxon>
        <taxon>Poales</taxon>
        <taxon>Bromeliaceae</taxon>
        <taxon>Bromelioideae</taxon>
        <taxon>Ananas</taxon>
    </lineage>
</organism>
<feature type="region of interest" description="Disordered" evidence="1">
    <location>
        <begin position="68"/>
        <end position="89"/>
    </location>
</feature>
<gene>
    <name evidence="2" type="ORF">ACMD2_06854</name>
</gene>
<name>A0A199W769_ANACO</name>
<evidence type="ECO:0000313" key="2">
    <source>
        <dbReference type="EMBL" id="OAY84755.1"/>
    </source>
</evidence>
<accession>A0A199W769</accession>
<dbReference type="AlphaFoldDB" id="A0A199W769"/>
<comment type="caution">
    <text evidence="2">The sequence shown here is derived from an EMBL/GenBank/DDBJ whole genome shotgun (WGS) entry which is preliminary data.</text>
</comment>
<dbReference type="Proteomes" id="UP000092600">
    <property type="component" value="Unassembled WGS sequence"/>
</dbReference>
<protein>
    <submittedName>
        <fullName evidence="2">Uncharacterized protein</fullName>
    </submittedName>
</protein>
<sequence length="148" mass="16630">MWTMSVPTRNGGVIVGYVGGVRGSPKVTSPKSKPCLEWVRGGCVKRVKCLTKSSVRRRDVVAHYELPQQTAFSSSGNPTRGPFSSPRQNWPKWIEAHTFEEISQRTMKHLNIPVSFGELRRRHSLEEEESLEVEVNSGIVVLLKNDAQ</sequence>
<evidence type="ECO:0000256" key="1">
    <source>
        <dbReference type="SAM" id="MobiDB-lite"/>
    </source>
</evidence>
<reference evidence="2 3" key="1">
    <citation type="journal article" date="2016" name="DNA Res.">
        <title>The draft genome of MD-2 pineapple using hybrid error correction of long reads.</title>
        <authorList>
            <person name="Redwan R.M."/>
            <person name="Saidin A."/>
            <person name="Kumar S.V."/>
        </authorList>
    </citation>
    <scope>NUCLEOTIDE SEQUENCE [LARGE SCALE GENOMIC DNA]</scope>
    <source>
        <strain evidence="3">cv. MD2</strain>
        <tissue evidence="2">Leaf</tissue>
    </source>
</reference>
<dbReference type="EMBL" id="LSRQ01000177">
    <property type="protein sequence ID" value="OAY84755.1"/>
    <property type="molecule type" value="Genomic_DNA"/>
</dbReference>
<evidence type="ECO:0000313" key="3">
    <source>
        <dbReference type="Proteomes" id="UP000092600"/>
    </source>
</evidence>